<dbReference type="PANTHER" id="PTHR11091">
    <property type="entry name" value="OXIDOREDUCTASE-RELATED"/>
    <property type="match status" value="1"/>
</dbReference>
<dbReference type="InterPro" id="IPR043144">
    <property type="entry name" value="Mal/L-sulf/L-lact_DH-like_ah"/>
</dbReference>
<keyword evidence="4" id="KW-0732">Signal</keyword>
<comment type="similarity">
    <text evidence="1">Belongs to the LDH2/MDH2 oxidoreductase family.</text>
</comment>
<dbReference type="InterPro" id="IPR003767">
    <property type="entry name" value="Malate/L-lactate_DH-like"/>
</dbReference>
<feature type="signal peptide" evidence="4">
    <location>
        <begin position="1"/>
        <end position="20"/>
    </location>
</feature>
<evidence type="ECO:0000256" key="1">
    <source>
        <dbReference type="ARBA" id="ARBA00006056"/>
    </source>
</evidence>
<dbReference type="Pfam" id="PF02615">
    <property type="entry name" value="Ldh_2"/>
    <property type="match status" value="1"/>
</dbReference>
<dbReference type="SUPFAM" id="SSF89733">
    <property type="entry name" value="L-sulfolactate dehydrogenase-like"/>
    <property type="match status" value="1"/>
</dbReference>
<gene>
    <name evidence="5" type="ORF">LDAN0321_LOCUS20902</name>
</gene>
<keyword evidence="2" id="KW-0560">Oxidoreductase</keyword>
<dbReference type="InterPro" id="IPR043143">
    <property type="entry name" value="Mal/L-sulf/L-lact_DH-like_NADP"/>
</dbReference>
<accession>A0A7S2PQR3</accession>
<dbReference type="InterPro" id="IPR036111">
    <property type="entry name" value="Mal/L-sulfo/L-lacto_DH-like_sf"/>
</dbReference>
<protein>
    <recommendedName>
        <fullName evidence="6">Malate dehydrogenase</fullName>
    </recommendedName>
</protein>
<evidence type="ECO:0000256" key="4">
    <source>
        <dbReference type="SAM" id="SignalP"/>
    </source>
</evidence>
<dbReference type="Gene3D" id="1.10.1530.10">
    <property type="match status" value="1"/>
</dbReference>
<reference evidence="5" key="1">
    <citation type="submission" date="2021-01" db="EMBL/GenBank/DDBJ databases">
        <authorList>
            <person name="Corre E."/>
            <person name="Pelletier E."/>
            <person name="Niang G."/>
            <person name="Scheremetjew M."/>
            <person name="Finn R."/>
            <person name="Kale V."/>
            <person name="Holt S."/>
            <person name="Cochrane G."/>
            <person name="Meng A."/>
            <person name="Brown T."/>
            <person name="Cohen L."/>
        </authorList>
    </citation>
    <scope>NUCLEOTIDE SEQUENCE</scope>
    <source>
        <strain evidence="5">B650</strain>
    </source>
</reference>
<sequence>MKLREILSPFHLLLLQQVQSFTPSSSLSKTFFRGGGSNNSSAQSNRTHEQHQKSSSILKATTMSMSTSESIRSDILALIGKSSADGGASPSSAVKDEMTALLNQYKASSEDVSDDDVLFQIGQTVYGYVLPVVKENKKKSSAVKIIDFDYMKAFMKDVFLSYGVPEDRAETCSEVLIEADRRGIDSHGLGRLKPIYCDRMDNGILFPDKPIDVLKETDTTALVDGNLGLGLYIGPHCMQMAIDKAKKHGVGFVAVKNSTHYGIAGYYATMASDAGCVGFTGTNARPSIAPTFGVEPMLGTNPLCFGIPSDEEFPFVIDCATSINQRGKIEKYAREGVDTPKGCVIDEDGIERTDTDGILKDMVLGKCALCPIGGAGVEMGGYKGYGWATVIETLCIAFQSGPWGEAVCGVDRATGKPVPMPLGHFFLAIDIEALCPLDTFKKNTGELLRALRNSKKAPTGPGRIWTAGEMEHDARCQRMGQGGMPVPEPLQKNMVALRETRPGLKDKYPVLPFEQES</sequence>
<feature type="chain" id="PRO_5030717526" description="Malate dehydrogenase" evidence="4">
    <location>
        <begin position="21"/>
        <end position="517"/>
    </location>
</feature>
<evidence type="ECO:0000313" key="5">
    <source>
        <dbReference type="EMBL" id="CAD9613801.1"/>
    </source>
</evidence>
<evidence type="ECO:0008006" key="6">
    <source>
        <dbReference type="Google" id="ProtNLM"/>
    </source>
</evidence>
<proteinExistence type="inferred from homology"/>
<dbReference type="EMBL" id="HBGY01033357">
    <property type="protein sequence ID" value="CAD9613801.1"/>
    <property type="molecule type" value="Transcribed_RNA"/>
</dbReference>
<dbReference type="Gene3D" id="3.30.1370.60">
    <property type="entry name" value="Hypothetical oxidoreductase yiak, domain 2"/>
    <property type="match status" value="1"/>
</dbReference>
<name>A0A7S2PQR3_9STRA</name>
<evidence type="ECO:0000256" key="3">
    <source>
        <dbReference type="SAM" id="MobiDB-lite"/>
    </source>
</evidence>
<organism evidence="5">
    <name type="scientific">Leptocylindrus danicus</name>
    <dbReference type="NCBI Taxonomy" id="163516"/>
    <lineage>
        <taxon>Eukaryota</taxon>
        <taxon>Sar</taxon>
        <taxon>Stramenopiles</taxon>
        <taxon>Ochrophyta</taxon>
        <taxon>Bacillariophyta</taxon>
        <taxon>Coscinodiscophyceae</taxon>
        <taxon>Chaetocerotophycidae</taxon>
        <taxon>Leptocylindrales</taxon>
        <taxon>Leptocylindraceae</taxon>
        <taxon>Leptocylindrus</taxon>
    </lineage>
</organism>
<dbReference type="GO" id="GO:0016491">
    <property type="term" value="F:oxidoreductase activity"/>
    <property type="evidence" value="ECO:0007669"/>
    <property type="project" value="UniProtKB-KW"/>
</dbReference>
<dbReference type="AlphaFoldDB" id="A0A7S2PQR3"/>
<dbReference type="PANTHER" id="PTHR11091:SF0">
    <property type="entry name" value="MALATE DEHYDROGENASE"/>
    <property type="match status" value="1"/>
</dbReference>
<evidence type="ECO:0000256" key="2">
    <source>
        <dbReference type="ARBA" id="ARBA00023002"/>
    </source>
</evidence>
<feature type="region of interest" description="Disordered" evidence="3">
    <location>
        <begin position="32"/>
        <end position="59"/>
    </location>
</feature>